<protein>
    <submittedName>
        <fullName evidence="2">Thioredoxin family protein</fullName>
    </submittedName>
</protein>
<accession>A0ABZ2J712</accession>
<evidence type="ECO:0000313" key="2">
    <source>
        <dbReference type="EMBL" id="WWX25034.1"/>
    </source>
</evidence>
<organism evidence="2 3">
    <name type="scientific">Candidatus Dehalogenimonas loeffleri</name>
    <dbReference type="NCBI Taxonomy" id="3127115"/>
    <lineage>
        <taxon>Bacteria</taxon>
        <taxon>Bacillati</taxon>
        <taxon>Chloroflexota</taxon>
        <taxon>Dehalococcoidia</taxon>
        <taxon>Dehalococcoidales</taxon>
        <taxon>Dehalococcoidaceae</taxon>
        <taxon>Dehalogenimonas</taxon>
    </lineage>
</organism>
<dbReference type="Proteomes" id="UP001375370">
    <property type="component" value="Chromosome"/>
</dbReference>
<feature type="domain" description="Thioredoxin-like fold" evidence="1">
    <location>
        <begin position="1"/>
        <end position="76"/>
    </location>
</feature>
<evidence type="ECO:0000259" key="1">
    <source>
        <dbReference type="Pfam" id="PF13192"/>
    </source>
</evidence>
<dbReference type="PIRSF" id="PIRSF037031">
    <property type="entry name" value="Redox_disulphide_2"/>
    <property type="match status" value="1"/>
</dbReference>
<gene>
    <name evidence="2" type="ORF">V8247_07170</name>
</gene>
<proteinExistence type="predicted"/>
<reference evidence="2 3" key="1">
    <citation type="submission" date="2024-03" db="EMBL/GenBank/DDBJ databases">
        <title>A Dehalogenimonas Isolated from Estuarine Sediments Dihaloeliminates Chlorinated Alkanes.</title>
        <authorList>
            <person name="Yang Y."/>
            <person name="Wang H."/>
        </authorList>
    </citation>
    <scope>NUCLEOTIDE SEQUENCE [LARGE SCALE GENOMIC DNA]</scope>
    <source>
        <strain evidence="2 3">W</strain>
    </source>
</reference>
<dbReference type="Pfam" id="PF13192">
    <property type="entry name" value="Thioredoxin_3"/>
    <property type="match status" value="1"/>
</dbReference>
<name>A0ABZ2J712_9CHLR</name>
<evidence type="ECO:0000313" key="3">
    <source>
        <dbReference type="Proteomes" id="UP001375370"/>
    </source>
</evidence>
<dbReference type="NCBIfam" id="TIGR00412">
    <property type="entry name" value="redox_disulf_2"/>
    <property type="match status" value="1"/>
</dbReference>
<dbReference type="EMBL" id="CP146612">
    <property type="protein sequence ID" value="WWX25034.1"/>
    <property type="molecule type" value="Genomic_DNA"/>
</dbReference>
<dbReference type="Gene3D" id="3.40.30.10">
    <property type="entry name" value="Glutaredoxin"/>
    <property type="match status" value="1"/>
</dbReference>
<dbReference type="PANTHER" id="PTHR36450">
    <property type="entry name" value="THIOREDOXIN"/>
    <property type="match status" value="1"/>
</dbReference>
<dbReference type="SUPFAM" id="SSF52833">
    <property type="entry name" value="Thioredoxin-like"/>
    <property type="match status" value="1"/>
</dbReference>
<dbReference type="InterPro" id="IPR036249">
    <property type="entry name" value="Thioredoxin-like_sf"/>
</dbReference>
<keyword evidence="3" id="KW-1185">Reference proteome</keyword>
<dbReference type="InterPro" id="IPR012336">
    <property type="entry name" value="Thioredoxin-like_fold"/>
</dbReference>
<dbReference type="InterPro" id="IPR005243">
    <property type="entry name" value="THIRX-like_proc"/>
</dbReference>
<dbReference type="PANTHER" id="PTHR36450:SF1">
    <property type="entry name" value="THIOREDOXIN"/>
    <property type="match status" value="1"/>
</dbReference>
<dbReference type="RefSeq" id="WP_338737167.1">
    <property type="nucleotide sequence ID" value="NZ_CP146612.1"/>
</dbReference>
<sequence>MKIKILGTGCPKCNQLEAVTREALQELGIDAEVQKVKDINEIMAYPVMMTPALVINEKVVLSGKVPGKSEVAALLQKAAAA</sequence>